<gene>
    <name evidence="1" type="ORF">FO441_08005</name>
</gene>
<sequence>MKQYQFKLSVDSNRKVLAIEDDHDETVGYVEKAVLKNCEEQNTYSYTSTRGTSVVLGLKRRRFKDMNISKYIIVTDDAQHVFKEKPGRNLLQFKIVGEVDDHHMKVEENSDGDMEAHIDKRYVATVKEKGPNGNTVIMADTKLDDLSMKFGIIVLMYFMFKLYKREAWDVANLLE</sequence>
<dbReference type="OrthoDB" id="2388772at2"/>
<organism evidence="1 2">
    <name type="scientific">Salinicoccus cyprini</name>
    <dbReference type="NCBI Taxonomy" id="2493691"/>
    <lineage>
        <taxon>Bacteria</taxon>
        <taxon>Bacillati</taxon>
        <taxon>Bacillota</taxon>
        <taxon>Bacilli</taxon>
        <taxon>Bacillales</taxon>
        <taxon>Staphylococcaceae</taxon>
        <taxon>Salinicoccus</taxon>
    </lineage>
</organism>
<protein>
    <submittedName>
        <fullName evidence="1">Uncharacterized protein</fullName>
    </submittedName>
</protein>
<proteinExistence type="predicted"/>
<accession>A0A558ATQ7</accession>
<evidence type="ECO:0000313" key="1">
    <source>
        <dbReference type="EMBL" id="TVT27643.1"/>
    </source>
</evidence>
<dbReference type="EMBL" id="VMSJ01000003">
    <property type="protein sequence ID" value="TVT27643.1"/>
    <property type="molecule type" value="Genomic_DNA"/>
</dbReference>
<dbReference type="RefSeq" id="WP_145288391.1">
    <property type="nucleotide sequence ID" value="NZ_VMSJ01000003.1"/>
</dbReference>
<name>A0A558ATQ7_9STAP</name>
<keyword evidence="2" id="KW-1185">Reference proteome</keyword>
<dbReference type="AlphaFoldDB" id="A0A558ATQ7"/>
<reference evidence="1 2" key="1">
    <citation type="submission" date="2019-07" db="EMBL/GenBank/DDBJ databases">
        <title>Salinicoccus cyprini sp. nov., isolated from gastro-intestinal tract of mirror carp, Cyprinus carpio var. specularis, collected from Gobind Sagar Reservoir, Himachal Pradesh, India.</title>
        <authorList>
            <person name="Talwar C."/>
            <person name="Singh A.K."/>
            <person name="Lal R."/>
            <person name="Negi R.K."/>
        </authorList>
    </citation>
    <scope>NUCLEOTIDE SEQUENCE [LARGE SCALE GENOMIC DNA]</scope>
    <source>
        <strain evidence="1 2">CT19</strain>
    </source>
</reference>
<comment type="caution">
    <text evidence="1">The sequence shown here is derived from an EMBL/GenBank/DDBJ whole genome shotgun (WGS) entry which is preliminary data.</text>
</comment>
<dbReference type="Proteomes" id="UP000315103">
    <property type="component" value="Unassembled WGS sequence"/>
</dbReference>
<evidence type="ECO:0000313" key="2">
    <source>
        <dbReference type="Proteomes" id="UP000315103"/>
    </source>
</evidence>